<proteinExistence type="predicted"/>
<evidence type="ECO:0000313" key="1">
    <source>
        <dbReference type="EMBL" id="KFD50710.1"/>
    </source>
</evidence>
<evidence type="ECO:0000313" key="2">
    <source>
        <dbReference type="Proteomes" id="UP000030764"/>
    </source>
</evidence>
<keyword evidence="2" id="KW-1185">Reference proteome</keyword>
<name>A0A085M0G4_9BILA</name>
<reference evidence="1 2" key="1">
    <citation type="journal article" date="2014" name="Nat. Genet.">
        <title>Genome and transcriptome of the porcine whipworm Trichuris suis.</title>
        <authorList>
            <person name="Jex A.R."/>
            <person name="Nejsum P."/>
            <person name="Schwarz E.M."/>
            <person name="Hu L."/>
            <person name="Young N.D."/>
            <person name="Hall R.S."/>
            <person name="Korhonen P.K."/>
            <person name="Liao S."/>
            <person name="Thamsborg S."/>
            <person name="Xia J."/>
            <person name="Xu P."/>
            <person name="Wang S."/>
            <person name="Scheerlinck J.P."/>
            <person name="Hofmann A."/>
            <person name="Sternberg P.W."/>
            <person name="Wang J."/>
            <person name="Gasser R.B."/>
        </authorList>
    </citation>
    <scope>NUCLEOTIDE SEQUENCE [LARGE SCALE GENOMIC DNA]</scope>
    <source>
        <strain evidence="1">DCEP-RM93M</strain>
    </source>
</reference>
<dbReference type="Proteomes" id="UP000030764">
    <property type="component" value="Unassembled WGS sequence"/>
</dbReference>
<accession>A0A085M0G4</accession>
<dbReference type="EMBL" id="KL363249">
    <property type="protein sequence ID" value="KFD50710.1"/>
    <property type="molecule type" value="Genomic_DNA"/>
</dbReference>
<gene>
    <name evidence="1" type="ORF">M513_08366</name>
</gene>
<sequence>MIELKVAQEINTLTAQNTKSANRRTLAKRQYTKKCVCRYRLVNRYCRRRSLQHYAIRWRRTVVRMESVCNCGFRETATVNPPTDMAGMKWTPTACRTGLLIRLSDNLREASPRVVQREVRCTTVTCIFALLAKLQYDWWAINGKDPEKTDGSKKIADFGTDSKPVEMGQDSCAKIM</sequence>
<dbReference type="AlphaFoldDB" id="A0A085M0G4"/>
<organism evidence="1 2">
    <name type="scientific">Trichuris suis</name>
    <name type="common">pig whipworm</name>
    <dbReference type="NCBI Taxonomy" id="68888"/>
    <lineage>
        <taxon>Eukaryota</taxon>
        <taxon>Metazoa</taxon>
        <taxon>Ecdysozoa</taxon>
        <taxon>Nematoda</taxon>
        <taxon>Enoplea</taxon>
        <taxon>Dorylaimia</taxon>
        <taxon>Trichinellida</taxon>
        <taxon>Trichuridae</taxon>
        <taxon>Trichuris</taxon>
    </lineage>
</organism>
<feature type="non-terminal residue" evidence="1">
    <location>
        <position position="176"/>
    </location>
</feature>
<protein>
    <submittedName>
        <fullName evidence="1">Uncharacterized protein</fullName>
    </submittedName>
</protein>